<evidence type="ECO:0000313" key="2">
    <source>
        <dbReference type="EMBL" id="KAK1265604.1"/>
    </source>
</evidence>
<dbReference type="NCBIfam" id="TIGR01589">
    <property type="entry name" value="A_thal_3526"/>
    <property type="match status" value="1"/>
</dbReference>
<dbReference type="PANTHER" id="PTHR31871:SF1">
    <property type="entry name" value="HISTIDINE-TRNA LIGASE"/>
    <property type="match status" value="1"/>
</dbReference>
<keyword evidence="3" id="KW-1185">Reference proteome</keyword>
<proteinExistence type="predicted"/>
<evidence type="ECO:0000256" key="1">
    <source>
        <dbReference type="SAM" id="MobiDB-lite"/>
    </source>
</evidence>
<accession>A0AAV9AMP7</accession>
<dbReference type="Pfam" id="PF09713">
    <property type="entry name" value="A_thal_3526"/>
    <property type="match status" value="1"/>
</dbReference>
<reference evidence="2" key="1">
    <citation type="journal article" date="2023" name="Nat. Commun.">
        <title>Diploid and tetraploid genomes of Acorus and the evolution of monocots.</title>
        <authorList>
            <person name="Ma L."/>
            <person name="Liu K.W."/>
            <person name="Li Z."/>
            <person name="Hsiao Y.Y."/>
            <person name="Qi Y."/>
            <person name="Fu T."/>
            <person name="Tang G.D."/>
            <person name="Zhang D."/>
            <person name="Sun W.H."/>
            <person name="Liu D.K."/>
            <person name="Li Y."/>
            <person name="Chen G.Z."/>
            <person name="Liu X.D."/>
            <person name="Liao X.Y."/>
            <person name="Jiang Y.T."/>
            <person name="Yu X."/>
            <person name="Hao Y."/>
            <person name="Huang J."/>
            <person name="Zhao X.W."/>
            <person name="Ke S."/>
            <person name="Chen Y.Y."/>
            <person name="Wu W.L."/>
            <person name="Hsu J.L."/>
            <person name="Lin Y.F."/>
            <person name="Huang M.D."/>
            <person name="Li C.Y."/>
            <person name="Huang L."/>
            <person name="Wang Z.W."/>
            <person name="Zhao X."/>
            <person name="Zhong W.Y."/>
            <person name="Peng D.H."/>
            <person name="Ahmad S."/>
            <person name="Lan S."/>
            <person name="Zhang J.S."/>
            <person name="Tsai W.C."/>
            <person name="Van de Peer Y."/>
            <person name="Liu Z.J."/>
        </authorList>
    </citation>
    <scope>NUCLEOTIDE SEQUENCE</scope>
    <source>
        <strain evidence="2">SCP</strain>
    </source>
</reference>
<name>A0AAV9AMP7_ACOGR</name>
<protein>
    <submittedName>
        <fullName evidence="2">Uncharacterized protein</fullName>
    </submittedName>
</protein>
<dbReference type="InterPro" id="IPR006476">
    <property type="entry name" value="CHP01589_pln"/>
</dbReference>
<reference evidence="2" key="2">
    <citation type="submission" date="2023-06" db="EMBL/GenBank/DDBJ databases">
        <authorList>
            <person name="Ma L."/>
            <person name="Liu K.-W."/>
            <person name="Li Z."/>
            <person name="Hsiao Y.-Y."/>
            <person name="Qi Y."/>
            <person name="Fu T."/>
            <person name="Tang G."/>
            <person name="Zhang D."/>
            <person name="Sun W.-H."/>
            <person name="Liu D.-K."/>
            <person name="Li Y."/>
            <person name="Chen G.-Z."/>
            <person name="Liu X.-D."/>
            <person name="Liao X.-Y."/>
            <person name="Jiang Y.-T."/>
            <person name="Yu X."/>
            <person name="Hao Y."/>
            <person name="Huang J."/>
            <person name="Zhao X.-W."/>
            <person name="Ke S."/>
            <person name="Chen Y.-Y."/>
            <person name="Wu W.-L."/>
            <person name="Hsu J.-L."/>
            <person name="Lin Y.-F."/>
            <person name="Huang M.-D."/>
            <person name="Li C.-Y."/>
            <person name="Huang L."/>
            <person name="Wang Z.-W."/>
            <person name="Zhao X."/>
            <person name="Zhong W.-Y."/>
            <person name="Peng D.-H."/>
            <person name="Ahmad S."/>
            <person name="Lan S."/>
            <person name="Zhang J.-S."/>
            <person name="Tsai W.-C."/>
            <person name="Van De Peer Y."/>
            <person name="Liu Z.-J."/>
        </authorList>
    </citation>
    <scope>NUCLEOTIDE SEQUENCE</scope>
    <source>
        <strain evidence="2">SCP</strain>
        <tissue evidence="2">Leaves</tissue>
    </source>
</reference>
<dbReference type="EMBL" id="JAUJYN010000008">
    <property type="protein sequence ID" value="KAK1265604.1"/>
    <property type="molecule type" value="Genomic_DNA"/>
</dbReference>
<feature type="region of interest" description="Disordered" evidence="1">
    <location>
        <begin position="271"/>
        <end position="300"/>
    </location>
</feature>
<feature type="region of interest" description="Disordered" evidence="1">
    <location>
        <begin position="201"/>
        <end position="225"/>
    </location>
</feature>
<dbReference type="Proteomes" id="UP001179952">
    <property type="component" value="Unassembled WGS sequence"/>
</dbReference>
<dbReference type="PANTHER" id="PTHR31871">
    <property type="entry name" value="OS02G0137100 PROTEIN"/>
    <property type="match status" value="1"/>
</dbReference>
<comment type="caution">
    <text evidence="2">The sequence shown here is derived from an EMBL/GenBank/DDBJ whole genome shotgun (WGS) entry which is preliminary data.</text>
</comment>
<organism evidence="2 3">
    <name type="scientific">Acorus gramineus</name>
    <name type="common">Dwarf sweet flag</name>
    <dbReference type="NCBI Taxonomy" id="55184"/>
    <lineage>
        <taxon>Eukaryota</taxon>
        <taxon>Viridiplantae</taxon>
        <taxon>Streptophyta</taxon>
        <taxon>Embryophyta</taxon>
        <taxon>Tracheophyta</taxon>
        <taxon>Spermatophyta</taxon>
        <taxon>Magnoliopsida</taxon>
        <taxon>Liliopsida</taxon>
        <taxon>Acoraceae</taxon>
        <taxon>Acorus</taxon>
    </lineage>
</organism>
<evidence type="ECO:0000313" key="3">
    <source>
        <dbReference type="Proteomes" id="UP001179952"/>
    </source>
</evidence>
<feature type="compositionally biased region" description="Gly residues" evidence="1">
    <location>
        <begin position="273"/>
        <end position="283"/>
    </location>
</feature>
<dbReference type="AlphaFoldDB" id="A0AAV9AMP7"/>
<gene>
    <name evidence="2" type="ORF">QJS04_geneDACA011350</name>
</gene>
<sequence>MSSGEVRRVSRQDIQLVQNLIERCLQLYMNQKEVMETLLYQEKIEPRFTELVWQKLEEENQEFFKAYRVRLMLKHQIILFNNLLEKQAALMAVHQNSVHYLSGHTASPRPENFCRPLSPSIVVNGSRPSLYQNMQPVPHASTHERKIDISSHSVSSQNMHMALLPGMNGMTIKSETGFSNHSDFPFCVDRDFLETHPVTEDTSLTSLSSTNAHPLGEPLPDNDSTQFRYLSQIPRGFSFSDLTADFSHSADILENYCGSLFLEDNMPNSNGNDQGGVYAGENGGLDPTSESVSYEDFGSD</sequence>